<dbReference type="PROSITE" id="PS50943">
    <property type="entry name" value="HTH_CROC1"/>
    <property type="match status" value="1"/>
</dbReference>
<dbReference type="Proteomes" id="UP001185012">
    <property type="component" value="Unassembled WGS sequence"/>
</dbReference>
<dbReference type="EMBL" id="JAVDQG010000005">
    <property type="protein sequence ID" value="MDR6226639.1"/>
    <property type="molecule type" value="Genomic_DNA"/>
</dbReference>
<dbReference type="RefSeq" id="WP_309866791.1">
    <property type="nucleotide sequence ID" value="NZ_JAVDQG010000005.1"/>
</dbReference>
<protein>
    <submittedName>
        <fullName evidence="2">Transcriptional regulator with XRE-family HTH domain</fullName>
    </submittedName>
</protein>
<sequence length="82" mass="9702">MRESMARKLVHLRGARSRTEVAGQLHISVSALQMYENGRRVPRDDIKVKLAQYYGVSVEYLFYQPVEDDMQMEKERKREGNR</sequence>
<reference evidence="2 3" key="1">
    <citation type="submission" date="2023-07" db="EMBL/GenBank/DDBJ databases">
        <title>Genomic Encyclopedia of Type Strains, Phase IV (KMG-IV): sequencing the most valuable type-strain genomes for metagenomic binning, comparative biology and taxonomic classification.</title>
        <authorList>
            <person name="Goeker M."/>
        </authorList>
    </citation>
    <scope>NUCLEOTIDE SEQUENCE [LARGE SCALE GENOMIC DNA]</scope>
    <source>
        <strain evidence="2 3">DSM 45903</strain>
    </source>
</reference>
<gene>
    <name evidence="2" type="ORF">JOE21_002646</name>
</gene>
<keyword evidence="3" id="KW-1185">Reference proteome</keyword>
<comment type="caution">
    <text evidence="2">The sequence shown here is derived from an EMBL/GenBank/DDBJ whole genome shotgun (WGS) entry which is preliminary data.</text>
</comment>
<dbReference type="Gene3D" id="1.10.260.40">
    <property type="entry name" value="lambda repressor-like DNA-binding domains"/>
    <property type="match status" value="1"/>
</dbReference>
<dbReference type="InterPro" id="IPR010982">
    <property type="entry name" value="Lambda_DNA-bd_dom_sf"/>
</dbReference>
<dbReference type="InterPro" id="IPR001387">
    <property type="entry name" value="Cro/C1-type_HTH"/>
</dbReference>
<accession>A0ABU1IPC5</accession>
<dbReference type="Pfam" id="PF01381">
    <property type="entry name" value="HTH_3"/>
    <property type="match status" value="1"/>
</dbReference>
<evidence type="ECO:0000313" key="2">
    <source>
        <dbReference type="EMBL" id="MDR6226639.1"/>
    </source>
</evidence>
<evidence type="ECO:0000259" key="1">
    <source>
        <dbReference type="PROSITE" id="PS50943"/>
    </source>
</evidence>
<evidence type="ECO:0000313" key="3">
    <source>
        <dbReference type="Proteomes" id="UP001185012"/>
    </source>
</evidence>
<dbReference type="CDD" id="cd00093">
    <property type="entry name" value="HTH_XRE"/>
    <property type="match status" value="1"/>
</dbReference>
<dbReference type="SMART" id="SM00530">
    <property type="entry name" value="HTH_XRE"/>
    <property type="match status" value="1"/>
</dbReference>
<feature type="domain" description="HTH cro/C1-type" evidence="1">
    <location>
        <begin position="17"/>
        <end position="61"/>
    </location>
</feature>
<proteinExistence type="predicted"/>
<dbReference type="SUPFAM" id="SSF47413">
    <property type="entry name" value="lambda repressor-like DNA-binding domains"/>
    <property type="match status" value="1"/>
</dbReference>
<organism evidence="2 3">
    <name type="scientific">Desmospora profundinema</name>
    <dbReference type="NCBI Taxonomy" id="1571184"/>
    <lineage>
        <taxon>Bacteria</taxon>
        <taxon>Bacillati</taxon>
        <taxon>Bacillota</taxon>
        <taxon>Bacilli</taxon>
        <taxon>Bacillales</taxon>
        <taxon>Thermoactinomycetaceae</taxon>
        <taxon>Desmospora</taxon>
    </lineage>
</organism>
<name>A0ABU1IPC5_9BACL</name>